<sequence length="594" mass="66434">MKKLIPTAASLLIALNLSAQVQQEEIESSELLYRKVKKPTMAIPQGPDGETPTTPVRTGRLKTITPTRKAITLTPAQQLIVTEADAPSMTTRSLTVVCASPVVDEALEPVYNSVKAHMPLYLPYKNAKTGVWQGFYYSWDNNKDGAKDLHAAIDYGKTEVAANEDPTFAIYSIAPGKVIDVRWNNGGGNTVVIEHTAPDGYKYRSTYLHLRNGYDNDRANAKNSPTDKYKKFANNGTTSQLCWGTNAQTIKVKTNDFVQAGQFIAYAGNTGSGGIGVILDDDGTFTDKAEGTRSYNVHLHFEVSVKDTRPGHTNEWVRVDPYGAYNHAGVDCYDLEANSPFARLYAPFYPSFHNVPLDLINKHWDYYTGMGMALQTVSVDRNGGNLYAAGSFQWGLPGAWYTRFYMNADTYQQYFNQYDKAGFRPRQLSVTKDGSGNPRFSAIWEKKPAGQAAVSVHNRDDANFGTLWKEYVTDKKWHVQEHVDYTVNGKRLHAAVFVNKPNDNGFYLYYGMNAADFDKKFDELYKNWELTSINVNGNTVGGVWRPKKSNYAAFYGLTSAGYQTKFNEFSGQGLRLVKVQNYDDNGRFSAIWAK</sequence>
<dbReference type="Gene3D" id="2.70.70.10">
    <property type="entry name" value="Glucose Permease (Domain IIA)"/>
    <property type="match status" value="1"/>
</dbReference>
<organism evidence="2 3">
    <name type="scientific">Chitinophaga horti</name>
    <dbReference type="NCBI Taxonomy" id="2920382"/>
    <lineage>
        <taxon>Bacteria</taxon>
        <taxon>Pseudomonadati</taxon>
        <taxon>Bacteroidota</taxon>
        <taxon>Chitinophagia</taxon>
        <taxon>Chitinophagales</taxon>
        <taxon>Chitinophagaceae</taxon>
        <taxon>Chitinophaga</taxon>
    </lineage>
</organism>
<dbReference type="EMBL" id="CP107006">
    <property type="protein sequence ID" value="UYQ94579.1"/>
    <property type="molecule type" value="Genomic_DNA"/>
</dbReference>
<gene>
    <name evidence="2" type="ORF">MKQ68_05675</name>
</gene>
<dbReference type="CDD" id="cd12797">
    <property type="entry name" value="M23_peptidase"/>
    <property type="match status" value="1"/>
</dbReference>
<keyword evidence="3" id="KW-1185">Reference proteome</keyword>
<dbReference type="PANTHER" id="PTHR21666">
    <property type="entry name" value="PEPTIDASE-RELATED"/>
    <property type="match status" value="1"/>
</dbReference>
<proteinExistence type="predicted"/>
<evidence type="ECO:0000256" key="1">
    <source>
        <dbReference type="SAM" id="SignalP"/>
    </source>
</evidence>
<dbReference type="InterPro" id="IPR049511">
    <property type="entry name" value="PGH-like_rpt"/>
</dbReference>
<keyword evidence="1" id="KW-0732">Signal</keyword>
<feature type="chain" id="PRO_5046015241" description="Peptidase family M23" evidence="1">
    <location>
        <begin position="20"/>
        <end position="594"/>
    </location>
</feature>
<accession>A0ABY6J4H1</accession>
<reference evidence="2" key="1">
    <citation type="submission" date="2022-10" db="EMBL/GenBank/DDBJ databases">
        <title>Chitinophaga sp. nov., isolated from soil.</title>
        <authorList>
            <person name="Jeon C.O."/>
        </authorList>
    </citation>
    <scope>NUCLEOTIDE SEQUENCE</scope>
    <source>
        <strain evidence="2">R8</strain>
    </source>
</reference>
<evidence type="ECO:0000313" key="3">
    <source>
        <dbReference type="Proteomes" id="UP001162741"/>
    </source>
</evidence>
<name>A0ABY6J4H1_9BACT</name>
<dbReference type="SUPFAM" id="SSF51261">
    <property type="entry name" value="Duplicated hybrid motif"/>
    <property type="match status" value="1"/>
</dbReference>
<dbReference type="Pfam" id="PF17660">
    <property type="entry name" value="BTRD1"/>
    <property type="match status" value="3"/>
</dbReference>
<dbReference type="InterPro" id="IPR011055">
    <property type="entry name" value="Dup_hybrid_motif"/>
</dbReference>
<dbReference type="InterPro" id="IPR050570">
    <property type="entry name" value="Cell_wall_metabolism_enzyme"/>
</dbReference>
<dbReference type="RefSeq" id="WP_264282451.1">
    <property type="nucleotide sequence ID" value="NZ_CP107006.1"/>
</dbReference>
<protein>
    <recommendedName>
        <fullName evidence="4">Peptidase family M23</fullName>
    </recommendedName>
</protein>
<dbReference type="Proteomes" id="UP001162741">
    <property type="component" value="Chromosome"/>
</dbReference>
<evidence type="ECO:0000313" key="2">
    <source>
        <dbReference type="EMBL" id="UYQ94579.1"/>
    </source>
</evidence>
<evidence type="ECO:0008006" key="4">
    <source>
        <dbReference type="Google" id="ProtNLM"/>
    </source>
</evidence>
<feature type="signal peptide" evidence="1">
    <location>
        <begin position="1"/>
        <end position="19"/>
    </location>
</feature>
<dbReference type="PANTHER" id="PTHR21666:SF270">
    <property type="entry name" value="MUREIN HYDROLASE ACTIVATOR ENVC"/>
    <property type="match status" value="1"/>
</dbReference>